<dbReference type="Pfam" id="PF01343">
    <property type="entry name" value="Peptidase_S49"/>
    <property type="match status" value="1"/>
</dbReference>
<organism evidence="3 4">
    <name type="scientific">Dysgonomonas gadei ATCC BAA-286</name>
    <dbReference type="NCBI Taxonomy" id="742766"/>
    <lineage>
        <taxon>Bacteria</taxon>
        <taxon>Pseudomonadati</taxon>
        <taxon>Bacteroidota</taxon>
        <taxon>Bacteroidia</taxon>
        <taxon>Bacteroidales</taxon>
        <taxon>Dysgonomonadaceae</taxon>
        <taxon>Dysgonomonas</taxon>
    </lineage>
</organism>
<name>F5IWD4_9BACT</name>
<dbReference type="PANTHER" id="PTHR42987">
    <property type="entry name" value="PEPTIDASE S49"/>
    <property type="match status" value="1"/>
</dbReference>
<dbReference type="Gene3D" id="3.90.226.10">
    <property type="entry name" value="2-enoyl-CoA Hydratase, Chain A, domain 1"/>
    <property type="match status" value="1"/>
</dbReference>
<dbReference type="OrthoDB" id="1490107at2"/>
<dbReference type="PANTHER" id="PTHR42987:SF4">
    <property type="entry name" value="PROTEASE SOHB-RELATED"/>
    <property type="match status" value="1"/>
</dbReference>
<dbReference type="RefSeq" id="WP_006798916.1">
    <property type="nucleotide sequence ID" value="NZ_GL891981.1"/>
</dbReference>
<feature type="domain" description="Peptidase S49" evidence="2">
    <location>
        <begin position="142"/>
        <end position="290"/>
    </location>
</feature>
<dbReference type="GO" id="GO:0006508">
    <property type="term" value="P:proteolysis"/>
    <property type="evidence" value="ECO:0007669"/>
    <property type="project" value="InterPro"/>
</dbReference>
<reference evidence="3 4" key="1">
    <citation type="submission" date="2011-04" db="EMBL/GenBank/DDBJ databases">
        <title>The Genome Sequence of Dysgonomonas gadei ATCC BAA-286.</title>
        <authorList>
            <consortium name="The Broad Institute Genome Sequencing Platform"/>
            <person name="Earl A."/>
            <person name="Ward D."/>
            <person name="Feldgarden M."/>
            <person name="Gevers D."/>
            <person name="Pudlo N."/>
            <person name="Martens E."/>
            <person name="Allen-Vercoe E."/>
            <person name="Young S.K."/>
            <person name="Zeng Q."/>
            <person name="Gargeya S."/>
            <person name="Fitzgerald M."/>
            <person name="Haas B."/>
            <person name="Abouelleil A."/>
            <person name="Alvarado L."/>
            <person name="Arachchi H.M."/>
            <person name="Berlin A."/>
            <person name="Brown A."/>
            <person name="Chapman S.B."/>
            <person name="Chen Z."/>
            <person name="Dunbar C."/>
            <person name="Freedman E."/>
            <person name="Gearin G."/>
            <person name="Gellesch M."/>
            <person name="Goldberg J."/>
            <person name="Griggs A."/>
            <person name="Gujja S."/>
            <person name="Heiman D."/>
            <person name="Howarth C."/>
            <person name="Larson L."/>
            <person name="Lui A."/>
            <person name="MacDonald P.J.P."/>
            <person name="Mehta T."/>
            <person name="Montmayeur A."/>
            <person name="Murphy C."/>
            <person name="Neiman D."/>
            <person name="Pearson M."/>
            <person name="Priest M."/>
            <person name="Roberts A."/>
            <person name="Saif S."/>
            <person name="Shea T."/>
            <person name="Shenoy N."/>
            <person name="Sisk P."/>
            <person name="Stolte C."/>
            <person name="Sykes S."/>
            <person name="Yandava C."/>
            <person name="Wortman J."/>
            <person name="Nusbaum C."/>
            <person name="Birren B."/>
        </authorList>
    </citation>
    <scope>NUCLEOTIDE SEQUENCE [LARGE SCALE GENOMIC DNA]</scope>
    <source>
        <strain evidence="3 4">ATCC BAA-286</strain>
    </source>
</reference>
<keyword evidence="4" id="KW-1185">Reference proteome</keyword>
<dbReference type="SUPFAM" id="SSF52096">
    <property type="entry name" value="ClpP/crotonase"/>
    <property type="match status" value="1"/>
</dbReference>
<dbReference type="InterPro" id="IPR029045">
    <property type="entry name" value="ClpP/crotonase-like_dom_sf"/>
</dbReference>
<evidence type="ECO:0000259" key="2">
    <source>
        <dbReference type="Pfam" id="PF01343"/>
    </source>
</evidence>
<evidence type="ECO:0000313" key="4">
    <source>
        <dbReference type="Proteomes" id="UP000004913"/>
    </source>
</evidence>
<evidence type="ECO:0000256" key="1">
    <source>
        <dbReference type="ARBA" id="ARBA00008683"/>
    </source>
</evidence>
<dbReference type="AlphaFoldDB" id="F5IWD4"/>
<dbReference type="HOGENOM" id="CLU_052505_0_0_10"/>
<sequence>MFELLLQEIISSKLLMHPSSLNSLDSLIQILRHPDKIEKPDKPLSRVNLLPGNNLSCAKYVTPADSYIQKDPFADLDENSVAIIPIIGSMFKYSSWWSYGMDDIADLIRLADASPNIIGTILLCNTPGGTSQSIIQLEDAMRNRTKPSVGLIDGHCCSGGIYALSFCDRLTATNPMCVIGNIGVYNQIINDDKWYENQGVEFISVYPPESKYKNLAYTEAKNGNTKILIEESLSPFAIHFQNIIKQNRPNLDLSVEGIIEGKDFYAQDAEKNGLIDAITNLEGAVKLLRILHTEKQSIYSPFKK</sequence>
<proteinExistence type="inferred from homology"/>
<comment type="similarity">
    <text evidence="1">Belongs to the peptidase S49 family.</text>
</comment>
<dbReference type="EMBL" id="ADLV01000017">
    <property type="protein sequence ID" value="EGK02444.1"/>
    <property type="molecule type" value="Genomic_DNA"/>
</dbReference>
<protein>
    <recommendedName>
        <fullName evidence="2">Peptidase S49 domain-containing protein</fullName>
    </recommendedName>
</protein>
<dbReference type="Proteomes" id="UP000004913">
    <property type="component" value="Unassembled WGS sequence"/>
</dbReference>
<gene>
    <name evidence="3" type="ORF">HMPREF9455_01401</name>
</gene>
<comment type="caution">
    <text evidence="3">The sequence shown here is derived from an EMBL/GenBank/DDBJ whole genome shotgun (WGS) entry which is preliminary data.</text>
</comment>
<dbReference type="InterPro" id="IPR002142">
    <property type="entry name" value="Peptidase_S49"/>
</dbReference>
<dbReference type="GO" id="GO:0008233">
    <property type="term" value="F:peptidase activity"/>
    <property type="evidence" value="ECO:0007669"/>
    <property type="project" value="InterPro"/>
</dbReference>
<dbReference type="STRING" id="742766.HMPREF9455_01401"/>
<evidence type="ECO:0000313" key="3">
    <source>
        <dbReference type="EMBL" id="EGK02444.1"/>
    </source>
</evidence>
<dbReference type="eggNOG" id="COG0616">
    <property type="taxonomic scope" value="Bacteria"/>
</dbReference>
<accession>F5IWD4</accession>